<dbReference type="EMBL" id="CAJNJA010036630">
    <property type="protein sequence ID" value="CAE7722829.1"/>
    <property type="molecule type" value="Genomic_DNA"/>
</dbReference>
<sequence>MWQMWHRERSASTGTLCFLWLLTLSLRAVGNDSFCSWSMQLEVRKEHFAYCIQSSEGIFRSPNLLKELLLDEYVHIIQLTFKTPQKGILFVPDSTYAEGRNMLLLEACREELVLGFRFGYLVFVDDDVSILQGSFKAWHAEMLQWEPAIMIPAFNFVLDERRYKGRPVGVWCYDSFFVAYHRELADALLPLDASLDDVDACWWDSSFYIQYLSQIHLQGHILVSDKLVVRGLIKGTYPRHGCYGHGARMWELVKSRHENFGASLKHVAGVGSWYLEWGAARKRQGKGYDLRPDPANWSLRVWPTLAIKRKSLNS</sequence>
<dbReference type="SUPFAM" id="SSF53448">
    <property type="entry name" value="Nucleotide-diphospho-sugar transferases"/>
    <property type="match status" value="1"/>
</dbReference>
<dbReference type="InterPro" id="IPR001763">
    <property type="entry name" value="Rhodanese-like_dom"/>
</dbReference>
<evidence type="ECO:0000313" key="4">
    <source>
        <dbReference type="Proteomes" id="UP000601435"/>
    </source>
</evidence>
<name>A0A812XG74_9DINO</name>
<comment type="caution">
    <text evidence="3">The sequence shown here is derived from an EMBL/GenBank/DDBJ whole genome shotgun (WGS) entry which is preliminary data.</text>
</comment>
<feature type="domain" description="Rhodanese" evidence="2">
    <location>
        <begin position="114"/>
        <end position="147"/>
    </location>
</feature>
<feature type="signal peptide" evidence="1">
    <location>
        <begin position="1"/>
        <end position="30"/>
    </location>
</feature>
<keyword evidence="4" id="KW-1185">Reference proteome</keyword>
<dbReference type="AlphaFoldDB" id="A0A812XG74"/>
<dbReference type="OrthoDB" id="419958at2759"/>
<evidence type="ECO:0000256" key="1">
    <source>
        <dbReference type="SAM" id="SignalP"/>
    </source>
</evidence>
<feature type="chain" id="PRO_5032481272" description="Rhodanese domain-containing protein" evidence="1">
    <location>
        <begin position="31"/>
        <end position="314"/>
    </location>
</feature>
<reference evidence="3" key="1">
    <citation type="submission" date="2021-02" db="EMBL/GenBank/DDBJ databases">
        <authorList>
            <person name="Dougan E. K."/>
            <person name="Rhodes N."/>
            <person name="Thang M."/>
            <person name="Chan C."/>
        </authorList>
    </citation>
    <scope>NUCLEOTIDE SEQUENCE</scope>
</reference>
<dbReference type="Proteomes" id="UP000601435">
    <property type="component" value="Unassembled WGS sequence"/>
</dbReference>
<dbReference type="InterPro" id="IPR029044">
    <property type="entry name" value="Nucleotide-diphossugar_trans"/>
</dbReference>
<dbReference type="PROSITE" id="PS50206">
    <property type="entry name" value="RHODANESE_3"/>
    <property type="match status" value="1"/>
</dbReference>
<gene>
    <name evidence="3" type="ORF">SNEC2469_LOCUS20846</name>
</gene>
<organism evidence="3 4">
    <name type="scientific">Symbiodinium necroappetens</name>
    <dbReference type="NCBI Taxonomy" id="1628268"/>
    <lineage>
        <taxon>Eukaryota</taxon>
        <taxon>Sar</taxon>
        <taxon>Alveolata</taxon>
        <taxon>Dinophyceae</taxon>
        <taxon>Suessiales</taxon>
        <taxon>Symbiodiniaceae</taxon>
        <taxon>Symbiodinium</taxon>
    </lineage>
</organism>
<accession>A0A812XG74</accession>
<proteinExistence type="predicted"/>
<keyword evidence="1" id="KW-0732">Signal</keyword>
<protein>
    <recommendedName>
        <fullName evidence="2">Rhodanese domain-containing protein</fullName>
    </recommendedName>
</protein>
<evidence type="ECO:0000313" key="3">
    <source>
        <dbReference type="EMBL" id="CAE7722829.1"/>
    </source>
</evidence>
<evidence type="ECO:0000259" key="2">
    <source>
        <dbReference type="PROSITE" id="PS50206"/>
    </source>
</evidence>